<evidence type="ECO:0000313" key="2">
    <source>
        <dbReference type="Proteomes" id="UP000245783"/>
    </source>
</evidence>
<dbReference type="RefSeq" id="XP_025370588.1">
    <property type="nucleotide sequence ID" value="XM_025517736.1"/>
</dbReference>
<protein>
    <submittedName>
        <fullName evidence="1">Uncharacterized protein</fullName>
    </submittedName>
</protein>
<dbReference type="GeneID" id="37039606"/>
<organism evidence="1 2">
    <name type="scientific">Ceraceosorus guamensis</name>
    <dbReference type="NCBI Taxonomy" id="1522189"/>
    <lineage>
        <taxon>Eukaryota</taxon>
        <taxon>Fungi</taxon>
        <taxon>Dikarya</taxon>
        <taxon>Basidiomycota</taxon>
        <taxon>Ustilaginomycotina</taxon>
        <taxon>Exobasidiomycetes</taxon>
        <taxon>Ceraceosorales</taxon>
        <taxon>Ceraceosoraceae</taxon>
        <taxon>Ceraceosorus</taxon>
    </lineage>
</organism>
<dbReference type="InParanoid" id="A0A316W2V2"/>
<name>A0A316W2V2_9BASI</name>
<gene>
    <name evidence="1" type="ORF">IE81DRAFT_90730</name>
</gene>
<dbReference type="EMBL" id="KZ819370">
    <property type="protein sequence ID" value="PWN43428.1"/>
    <property type="molecule type" value="Genomic_DNA"/>
</dbReference>
<dbReference type="AlphaFoldDB" id="A0A316W2V2"/>
<dbReference type="Proteomes" id="UP000245783">
    <property type="component" value="Unassembled WGS sequence"/>
</dbReference>
<proteinExistence type="predicted"/>
<reference evidence="1 2" key="1">
    <citation type="journal article" date="2018" name="Mol. Biol. Evol.">
        <title>Broad Genomic Sampling Reveals a Smut Pathogenic Ancestry of the Fungal Clade Ustilaginomycotina.</title>
        <authorList>
            <person name="Kijpornyongpan T."/>
            <person name="Mondo S.J."/>
            <person name="Barry K."/>
            <person name="Sandor L."/>
            <person name="Lee J."/>
            <person name="Lipzen A."/>
            <person name="Pangilinan J."/>
            <person name="LaButti K."/>
            <person name="Hainaut M."/>
            <person name="Henrissat B."/>
            <person name="Grigoriev I.V."/>
            <person name="Spatafora J.W."/>
            <person name="Aime M.C."/>
        </authorList>
    </citation>
    <scope>NUCLEOTIDE SEQUENCE [LARGE SCALE GENOMIC DNA]</scope>
    <source>
        <strain evidence="1 2">MCA 4658</strain>
    </source>
</reference>
<sequence>MQRDACLALALQRYRRANSRDRESSLTCDCAHRHRGRVRPGLIWDTASGVARDHASKLPSRLPLQMLGARCNQHHGPSHFTHPSEHAYEFLRRPRSVGKERQRECQELLPPPFVDVELAQRGHRKVLSNVSPATRGAIEMRLCASQSLFCITLHSENAYGVKYHSQSCLARACRVKQGTDEQ</sequence>
<keyword evidence="2" id="KW-1185">Reference proteome</keyword>
<evidence type="ECO:0000313" key="1">
    <source>
        <dbReference type="EMBL" id="PWN43428.1"/>
    </source>
</evidence>
<accession>A0A316W2V2</accession>